<dbReference type="SUPFAM" id="SSF111369">
    <property type="entry name" value="HlyD-like secretion proteins"/>
    <property type="match status" value="1"/>
</dbReference>
<comment type="similarity">
    <text evidence="1">Belongs to the membrane fusion protein (MFP) (TC 8.A.1) family.</text>
</comment>
<reference evidence="3 4" key="1">
    <citation type="submission" date="2015-03" db="EMBL/GenBank/DDBJ databases">
        <title>Genome sequence of Pseudoalteromonas aurantia.</title>
        <authorList>
            <person name="Xie B.-B."/>
            <person name="Rong J.-C."/>
            <person name="Qin Q.-L."/>
            <person name="Zhang Y.-Z."/>
        </authorList>
    </citation>
    <scope>NUCLEOTIDE SEQUENCE [LARGE SCALE GENOMIC DNA]</scope>
    <source>
        <strain evidence="3 4">208</strain>
    </source>
</reference>
<keyword evidence="2" id="KW-0175">Coiled coil</keyword>
<dbReference type="Proteomes" id="UP000615755">
    <property type="component" value="Unassembled WGS sequence"/>
</dbReference>
<evidence type="ECO:0000313" key="3">
    <source>
        <dbReference type="EMBL" id="MBE0368023.1"/>
    </source>
</evidence>
<dbReference type="PANTHER" id="PTHR30469">
    <property type="entry name" value="MULTIDRUG RESISTANCE PROTEIN MDTA"/>
    <property type="match status" value="1"/>
</dbReference>
<feature type="coiled-coil region" evidence="2">
    <location>
        <begin position="148"/>
        <end position="179"/>
    </location>
</feature>
<dbReference type="EMBL" id="AQGV01000012">
    <property type="protein sequence ID" value="MBE0368023.1"/>
    <property type="molecule type" value="Genomic_DNA"/>
</dbReference>
<evidence type="ECO:0008006" key="5">
    <source>
        <dbReference type="Google" id="ProtNLM"/>
    </source>
</evidence>
<evidence type="ECO:0000256" key="1">
    <source>
        <dbReference type="ARBA" id="ARBA00009477"/>
    </source>
</evidence>
<gene>
    <name evidence="3" type="ORF">PAUR_a1528</name>
</gene>
<proteinExistence type="inferred from homology"/>
<dbReference type="InterPro" id="IPR006143">
    <property type="entry name" value="RND_pump_MFP"/>
</dbReference>
<comment type="caution">
    <text evidence="3">The sequence shown here is derived from an EMBL/GenBank/DDBJ whole genome shotgun (WGS) entry which is preliminary data.</text>
</comment>
<sequence length="362" mass="39852">MYFNESVFKYLYLVTACATLIGCNKQPLETETLGDSVDKPATIVSNSVYATRVNKVPEQIFYGRVQGYTSYDVALFVDGRIDHVVVREGQLVNKGDVLATLYSPTLSQRVAARESDYQSAKAVLLQAEAQKIRSTELVRKKLQSDAMLEDAIRALQVAKQQVNNTLAQLNEAQNQQQETQLVARHSGVIAKLYLRGGDYVHSGSNILRFESTERQKVTFSVPERIAIKLESQQQVAITLPNINATFNGQISERSLPSIGELALFDITVSIPNSTPNNVGLTAQLHLPITNQTLYKVVPSALRYDALDQAYLLTADGTTQYPVSVVAIEENGLLVTSTSSLEQPLSLVSETNSQLNLATLVKR</sequence>
<keyword evidence="4" id="KW-1185">Reference proteome</keyword>
<dbReference type="RefSeq" id="WP_192507367.1">
    <property type="nucleotide sequence ID" value="NZ_AQGV01000012.1"/>
</dbReference>
<dbReference type="Gene3D" id="2.40.30.170">
    <property type="match status" value="1"/>
</dbReference>
<protein>
    <recommendedName>
        <fullName evidence="5">RND efflux pump membrane fusion protein barrel-sandwich domain-containing protein</fullName>
    </recommendedName>
</protein>
<dbReference type="Gene3D" id="2.40.50.100">
    <property type="match status" value="1"/>
</dbReference>
<evidence type="ECO:0000313" key="4">
    <source>
        <dbReference type="Proteomes" id="UP000615755"/>
    </source>
</evidence>
<organism evidence="3 4">
    <name type="scientific">Pseudoalteromonas aurantia 208</name>
    <dbReference type="NCBI Taxonomy" id="1314867"/>
    <lineage>
        <taxon>Bacteria</taxon>
        <taxon>Pseudomonadati</taxon>
        <taxon>Pseudomonadota</taxon>
        <taxon>Gammaproteobacteria</taxon>
        <taxon>Alteromonadales</taxon>
        <taxon>Pseudoalteromonadaceae</taxon>
        <taxon>Pseudoalteromonas</taxon>
    </lineage>
</organism>
<dbReference type="Gene3D" id="1.10.287.470">
    <property type="entry name" value="Helix hairpin bin"/>
    <property type="match status" value="1"/>
</dbReference>
<dbReference type="NCBIfam" id="TIGR01730">
    <property type="entry name" value="RND_mfp"/>
    <property type="match status" value="1"/>
</dbReference>
<name>A0ABR9EAM8_9GAMM</name>
<accession>A0ABR9EAM8</accession>
<evidence type="ECO:0000256" key="2">
    <source>
        <dbReference type="SAM" id="Coils"/>
    </source>
</evidence>